<dbReference type="GO" id="GO:0005634">
    <property type="term" value="C:nucleus"/>
    <property type="evidence" value="ECO:0007669"/>
    <property type="project" value="UniProtKB-SubCell"/>
</dbReference>
<feature type="compositionally biased region" description="Low complexity" evidence="3">
    <location>
        <begin position="474"/>
        <end position="485"/>
    </location>
</feature>
<evidence type="ECO:0000259" key="4">
    <source>
        <dbReference type="Pfam" id="PF16987"/>
    </source>
</evidence>
<feature type="compositionally biased region" description="Low complexity" evidence="3">
    <location>
        <begin position="800"/>
        <end position="824"/>
    </location>
</feature>
<dbReference type="Proteomes" id="UP000192596">
    <property type="component" value="Unassembled WGS sequence"/>
</dbReference>
<feature type="compositionally biased region" description="Low complexity" evidence="3">
    <location>
        <begin position="764"/>
        <end position="777"/>
    </location>
</feature>
<feature type="compositionally biased region" description="Pro residues" evidence="3">
    <location>
        <begin position="464"/>
        <end position="473"/>
    </location>
</feature>
<evidence type="ECO:0000313" key="6">
    <source>
        <dbReference type="Proteomes" id="UP000192596"/>
    </source>
</evidence>
<feature type="region of interest" description="Disordered" evidence="3">
    <location>
        <begin position="632"/>
        <end position="684"/>
    </location>
</feature>
<dbReference type="OrthoDB" id="3918840at2759"/>
<evidence type="ECO:0000313" key="5">
    <source>
        <dbReference type="EMBL" id="OQO00883.1"/>
    </source>
</evidence>
<evidence type="ECO:0000256" key="3">
    <source>
        <dbReference type="SAM" id="MobiDB-lite"/>
    </source>
</evidence>
<feature type="compositionally biased region" description="Low complexity" evidence="3">
    <location>
        <begin position="632"/>
        <end position="667"/>
    </location>
</feature>
<keyword evidence="2" id="KW-0539">Nucleus</keyword>
<feature type="region of interest" description="Disordered" evidence="3">
    <location>
        <begin position="1489"/>
        <end position="1509"/>
    </location>
</feature>
<evidence type="ECO:0000256" key="2">
    <source>
        <dbReference type="ARBA" id="ARBA00023242"/>
    </source>
</evidence>
<feature type="region of interest" description="Disordered" evidence="3">
    <location>
        <begin position="441"/>
        <end position="485"/>
    </location>
</feature>
<comment type="caution">
    <text evidence="5">The sequence shown here is derived from an EMBL/GenBank/DDBJ whole genome shotgun (WGS) entry which is preliminary data.</text>
</comment>
<organism evidence="5 6">
    <name type="scientific">Cryoendolithus antarcticus</name>
    <dbReference type="NCBI Taxonomy" id="1507870"/>
    <lineage>
        <taxon>Eukaryota</taxon>
        <taxon>Fungi</taxon>
        <taxon>Dikarya</taxon>
        <taxon>Ascomycota</taxon>
        <taxon>Pezizomycotina</taxon>
        <taxon>Dothideomycetes</taxon>
        <taxon>Dothideomycetidae</taxon>
        <taxon>Cladosporiales</taxon>
        <taxon>Cladosporiaceae</taxon>
        <taxon>Cryoendolithus</taxon>
    </lineage>
</organism>
<feature type="compositionally biased region" description="Polar residues" evidence="3">
    <location>
        <begin position="668"/>
        <end position="684"/>
    </location>
</feature>
<feature type="region of interest" description="Disordered" evidence="3">
    <location>
        <begin position="1377"/>
        <end position="1415"/>
    </location>
</feature>
<feature type="compositionally biased region" description="Pro residues" evidence="3">
    <location>
        <begin position="1178"/>
        <end position="1199"/>
    </location>
</feature>
<sequence>MMPNGMPGQGQGMNTMQQPQPGNQQQQLYAKIMHDLKIGLPEFQGSWQSTFDIAQRANRTMQLITQLRQLEPNITKCLSTAQNFEIQTVRSSPNKEMYMQQIQKKLNDIHLRRQQNAASQNMLPQPQQVPQQMNINPANLNMGMNGNGNNMMGSGNMNNSFPMNAPMQNVNLQQLQQLGNDTMNPQNLMAPPMQQQNSQNADTQQNMMQNGTGMNPQQQLQAPTQQQIFALAQRWFQSMGDQKRLELRMQATRNLNDQQRQQAQASGQDPAMHLLVNKARNDLFKQHQMKLQMIQQGMAGQGVAGGSLQQNQMGMLGGQEFDFSSIMAKQASALEMQKSGEQVVPASNNANLPFVNPQQMNASNMQGGNSGINPAMLNANNGNAMSQPQANLSKEQQMGIQMMAMEKKRQEQQEQLRMQSAIQQQQQALQQAAMHNQTNHLATPNALTGPAGGSPAMPMLNRPMQPPGGPPTGTPQQPNRAANMNQTAQANQQNLQANNVNALLQHHQMMNRNNAQGLQNGPSGNTQQPRAPTNVVELMATLDPGAQAKLQQMPRDQMAQFLRMYAAQKFGNPPQNARNNMPNIGGAQGLNGQVTMNGMGNGMQQMGMPQKAAGQGLPQLPPGMTQAELQARMLQQQQHMQQQQQLRQQHLQQQQQQMQQPQDQQQPTGNPGQMNPAQKQQRAQYTAMMVRPFPQDVLAPQALNLSSVPPNVTTWGGLRQHLHQNQSVLQPGIMQKFNQLLQSWFRSKPEEVQLGLQALQNAHNNQMQQTQGQNNMPGQGGTPNANGGQSGGAPTAQMTQPPQMSQAQRHQQQQQQQQQQQLPPNMRPGQLSAQVPMPPNKPITDAEVAMFRERFPPAQNWPVEQAKAMIDKRKREAWAQKTQNLRNANSGGLNAAQMQNRAQMGNGMHANGQQQPPQQHQQLPGKRPSPQVPQSAVSDDVMEIPNPNAAGLGGPKATPKQQQYNFVTQPGKDMKPEDKDSVERRMATLRQVNQGLSDNVQPSVGQQQHPNNVKPGAMKMPTQAQNDSLKALLSQATEPELANVKRLLAEGRRETKKGNPVNLNATDTENARQMLRSIYKPFQQVDTTFPFALKFPRFSPDRIKEIIRAKFQVFYNWEENTDDIKDHLSLSLQELVGYRQLLMTYLNDMKNLKAQAKAAGESLQRAQSQEQLQQQPSQLPPPAAAAIKPPPNQTTPGAPPVSKHNRKASHNKAPAAPTEYKTFDFGSPNPHGIPKYDQIGNQLTPDKLKMPPSKRRKTGQADSPATTPAALVGTPASDGVKTSSPEAMRKAQQQVAPAVAEPQRKWRCEHGDCRASIEGFETEEGLKGHVESEHAVIDDPLQFLLDSAALSLGVDSEGNALPVRKMAATVPRPIKQEARTPNGLGISAGTPQGAAANKAMVKREAGSKTPVPAAAPERVKTLREVMAEKAGYTLPPPAATVPLTTPPMPENTSLWDDLAPALSPPAFLDDFDSLTAEDWHFHLNDLGKATGIPSSPETTPGSSSRGSDVSVNDMLKINFEWDAFGNGDTAVPEGLGAGLESLGLGDGEVEGDKEMWDWSSGAEDGAGGPSWEELFGSEMAL</sequence>
<feature type="compositionally biased region" description="Low complexity" evidence="3">
    <location>
        <begin position="1162"/>
        <end position="1177"/>
    </location>
</feature>
<reference evidence="6" key="1">
    <citation type="submission" date="2017-03" db="EMBL/GenBank/DDBJ databases">
        <title>Genomes of endolithic fungi from Antarctica.</title>
        <authorList>
            <person name="Coleine C."/>
            <person name="Masonjones S."/>
            <person name="Stajich J.E."/>
        </authorList>
    </citation>
    <scope>NUCLEOTIDE SEQUENCE [LARGE SCALE GENOMIC DNA]</scope>
    <source>
        <strain evidence="6">CCFEE 5527</strain>
    </source>
</reference>
<proteinExistence type="predicted"/>
<feature type="compositionally biased region" description="Low complexity" evidence="3">
    <location>
        <begin position="1490"/>
        <end position="1507"/>
    </location>
</feature>
<comment type="subcellular location">
    <subcellularLocation>
        <location evidence="1">Nucleus</location>
    </subcellularLocation>
</comment>
<feature type="region of interest" description="Disordered" evidence="3">
    <location>
        <begin position="1"/>
        <end position="25"/>
    </location>
</feature>
<feature type="region of interest" description="Disordered" evidence="3">
    <location>
        <begin position="1160"/>
        <end position="1283"/>
    </location>
</feature>
<feature type="compositionally biased region" description="Low complexity" evidence="3">
    <location>
        <begin position="913"/>
        <end position="924"/>
    </location>
</feature>
<dbReference type="STRING" id="1507870.A0A1V8SP14"/>
<name>A0A1V8SP14_9PEZI</name>
<evidence type="ECO:0000256" key="1">
    <source>
        <dbReference type="ARBA" id="ARBA00004123"/>
    </source>
</evidence>
<feature type="region of interest" description="Disordered" evidence="3">
    <location>
        <begin position="906"/>
        <end position="937"/>
    </location>
</feature>
<keyword evidence="6" id="KW-1185">Reference proteome</keyword>
<dbReference type="InParanoid" id="A0A1V8SP14"/>
<protein>
    <recommendedName>
        <fullName evidence="4">Mediator complex subunit 15 KIX domain-containing protein</fullName>
    </recommendedName>
</protein>
<gene>
    <name evidence="5" type="ORF">B0A48_13570</name>
</gene>
<feature type="domain" description="Mediator complex subunit 15 KIX" evidence="4">
    <location>
        <begin position="45"/>
        <end position="120"/>
    </location>
</feature>
<feature type="region of interest" description="Disordered" evidence="3">
    <location>
        <begin position="764"/>
        <end position="842"/>
    </location>
</feature>
<accession>A0A1V8SP14</accession>
<dbReference type="Pfam" id="PF16987">
    <property type="entry name" value="KIX_2"/>
    <property type="match status" value="1"/>
</dbReference>
<dbReference type="EMBL" id="NAJO01000033">
    <property type="protein sequence ID" value="OQO00883.1"/>
    <property type="molecule type" value="Genomic_DNA"/>
</dbReference>
<dbReference type="InterPro" id="IPR036546">
    <property type="entry name" value="MED15_KIX"/>
</dbReference>